<gene>
    <name evidence="1" type="ORF">SERLADRAFT_379483</name>
</gene>
<dbReference type="Proteomes" id="UP000008064">
    <property type="component" value="Unassembled WGS sequence"/>
</dbReference>
<reference evidence="1" key="1">
    <citation type="submission" date="2011-04" db="EMBL/GenBank/DDBJ databases">
        <title>Evolution of plant cell wall degrading machinery underlies the functional diversity of forest fungi.</title>
        <authorList>
            <consortium name="US DOE Joint Genome Institute (JGI-PGF)"/>
            <person name="Eastwood D.C."/>
            <person name="Floudas D."/>
            <person name="Binder M."/>
            <person name="Majcherczyk A."/>
            <person name="Schneider P."/>
            <person name="Aerts A."/>
            <person name="Asiegbu F.O."/>
            <person name="Baker S.E."/>
            <person name="Barry K."/>
            <person name="Bendiksby M."/>
            <person name="Blumentritt M."/>
            <person name="Coutinho P.M."/>
            <person name="Cullen D."/>
            <person name="Cullen D."/>
            <person name="Gathman A."/>
            <person name="Goodell B."/>
            <person name="Henrissat B."/>
            <person name="Ihrmark K."/>
            <person name="Kauserud H."/>
            <person name="Kohler A."/>
            <person name="LaButti K."/>
            <person name="Lapidus A."/>
            <person name="Lavin J.L."/>
            <person name="Lee Y.-H."/>
            <person name="Lindquist E."/>
            <person name="Lilly W."/>
            <person name="Lucas S."/>
            <person name="Morin E."/>
            <person name="Murat C."/>
            <person name="Oguiza J.A."/>
            <person name="Park J."/>
            <person name="Pisabarro A.G."/>
            <person name="Riley R."/>
            <person name="Rosling A."/>
            <person name="Salamov A."/>
            <person name="Schmidt O."/>
            <person name="Schmutz J."/>
            <person name="Skrede I."/>
            <person name="Stenlid J."/>
            <person name="Wiebenga A."/>
            <person name="Xie X."/>
            <person name="Kues U."/>
            <person name="Hibbett D.S."/>
            <person name="Hoffmeister D."/>
            <person name="Hogberg N."/>
            <person name="Martin F."/>
            <person name="Grigoriev I.V."/>
            <person name="Watkinson S.C."/>
        </authorList>
    </citation>
    <scope>NUCLEOTIDE SEQUENCE</scope>
    <source>
        <strain evidence="1">S7.9</strain>
    </source>
</reference>
<sequence>MFTFATGNAAVQMWCSAKITYRQLKLKLCPFPLLSCVVPVFVGLRMTNRELHQLGWHRDAGRVQYMMTGSPRM</sequence>
<evidence type="ECO:0000313" key="1">
    <source>
        <dbReference type="EMBL" id="EGO29921.1"/>
    </source>
</evidence>
<name>F8NHB8_SERL9</name>
<organism>
    <name type="scientific">Serpula lacrymans var. lacrymans (strain S7.9)</name>
    <name type="common">Dry rot fungus</name>
    <dbReference type="NCBI Taxonomy" id="578457"/>
    <lineage>
        <taxon>Eukaryota</taxon>
        <taxon>Fungi</taxon>
        <taxon>Dikarya</taxon>
        <taxon>Basidiomycota</taxon>
        <taxon>Agaricomycotina</taxon>
        <taxon>Agaricomycetes</taxon>
        <taxon>Agaricomycetidae</taxon>
        <taxon>Boletales</taxon>
        <taxon>Coniophorineae</taxon>
        <taxon>Serpulaceae</taxon>
        <taxon>Serpula</taxon>
    </lineage>
</organism>
<protein>
    <submittedName>
        <fullName evidence="1">Uncharacterized protein</fullName>
    </submittedName>
</protein>
<dbReference type="KEGG" id="sla:SERLADRAFT_379483"/>
<dbReference type="GeneID" id="18810824"/>
<accession>F8NHB8</accession>
<dbReference type="RefSeq" id="XP_007314163.1">
    <property type="nucleotide sequence ID" value="XM_007314101.1"/>
</dbReference>
<dbReference type="EMBL" id="GL945429">
    <property type="protein sequence ID" value="EGO29921.1"/>
    <property type="molecule type" value="Genomic_DNA"/>
</dbReference>
<dbReference type="AlphaFoldDB" id="F8NHB8"/>
<proteinExistence type="predicted"/>
<dbReference type="HOGENOM" id="CLU_2706349_0_0_1"/>